<evidence type="ECO:0000256" key="2">
    <source>
        <dbReference type="ARBA" id="ARBA00022692"/>
    </source>
</evidence>
<feature type="transmembrane region" description="Helical" evidence="7">
    <location>
        <begin position="12"/>
        <end position="32"/>
    </location>
</feature>
<comment type="catalytic activity">
    <reaction evidence="7">
        <text>a peptidoglycan chain = a peptidoglycan chain with N-acetyl-1,6-anhydromuramyl-[peptide] at the reducing end + a peptidoglycan chain with N-acetylglucosamine at the non-reducing end.</text>
        <dbReference type="EC" id="4.2.2.29"/>
    </reaction>
</comment>
<accession>A0A109QEU6</accession>
<evidence type="ECO:0000313" key="8">
    <source>
        <dbReference type="EMBL" id="AMA75038.1"/>
    </source>
</evidence>
<dbReference type="GO" id="GO:0009252">
    <property type="term" value="P:peptidoglycan biosynthetic process"/>
    <property type="evidence" value="ECO:0007669"/>
    <property type="project" value="UniProtKB-UniRule"/>
</dbReference>
<evidence type="ECO:0000256" key="4">
    <source>
        <dbReference type="ARBA" id="ARBA00023136"/>
    </source>
</evidence>
<keyword evidence="6 7" id="KW-0961">Cell wall biogenesis/degradation</keyword>
<feature type="site" description="Important for catalytic activity" evidence="7">
    <location>
        <position position="215"/>
    </location>
</feature>
<dbReference type="EMBL" id="CP014141">
    <property type="protein sequence ID" value="AMA75038.1"/>
    <property type="molecule type" value="Genomic_DNA"/>
</dbReference>
<dbReference type="PANTHER" id="PTHR30518">
    <property type="entry name" value="ENDOLYTIC MUREIN TRANSGLYCOSYLASE"/>
    <property type="match status" value="1"/>
</dbReference>
<dbReference type="PANTHER" id="PTHR30518:SF2">
    <property type="entry name" value="ENDOLYTIC MUREIN TRANSGLYCOSYLASE"/>
    <property type="match status" value="1"/>
</dbReference>
<dbReference type="AlphaFoldDB" id="A0A109QEU6"/>
<evidence type="ECO:0000256" key="5">
    <source>
        <dbReference type="ARBA" id="ARBA00023239"/>
    </source>
</evidence>
<dbReference type="CDD" id="cd08010">
    <property type="entry name" value="MltG_like"/>
    <property type="match status" value="1"/>
</dbReference>
<keyword evidence="1 7" id="KW-1003">Cell membrane</keyword>
<sequence>MPEGSRNWLRRGVVALFLTFLLLLLYALWLLGPTGKEAVVRIPRGATGAEVARILEEAGLLRSGHAFSAYLRFSGRAKRLVPGVYRLKGEGAFRLARALTGGVKPLSVTLTFPEGERAVDYARRLSQAGLDGEGFLRLVERPGALKPPYVEAQTLEGYLFPATYTFDLLATPEEVVRAMLRRFEAELTPPVQRLLEERGLSVHAWVTLASIVEKEAGGPEEMPYIAGVFLNRLERGMPLQADPTVAYALGKRLPELSRPDGDFAVDSPYNTYRYAGLPPGPIANPGQRALLAVLNPVRTDERGRPYLYFFHAQGKLFLNVDFAGHLRDLARYRYASPSP</sequence>
<dbReference type="InterPro" id="IPR003770">
    <property type="entry name" value="MLTG-like"/>
</dbReference>
<dbReference type="Pfam" id="PF02618">
    <property type="entry name" value="YceG"/>
    <property type="match status" value="1"/>
</dbReference>
<dbReference type="NCBIfam" id="TIGR00247">
    <property type="entry name" value="endolytic transglycosylase MltG"/>
    <property type="match status" value="1"/>
</dbReference>
<proteinExistence type="inferred from homology"/>
<dbReference type="Gene3D" id="3.30.1490.480">
    <property type="entry name" value="Endolytic murein transglycosylase"/>
    <property type="match status" value="1"/>
</dbReference>
<name>A0A109QEU6_9DEIN</name>
<evidence type="ECO:0000256" key="7">
    <source>
        <dbReference type="HAMAP-Rule" id="MF_02065"/>
    </source>
</evidence>
<keyword evidence="3 7" id="KW-1133">Transmembrane helix</keyword>
<dbReference type="HAMAP" id="MF_02065">
    <property type="entry name" value="MltG"/>
    <property type="match status" value="1"/>
</dbReference>
<dbReference type="GO" id="GO:0008932">
    <property type="term" value="F:lytic endotransglycosylase activity"/>
    <property type="evidence" value="ECO:0007669"/>
    <property type="project" value="UniProtKB-UniRule"/>
</dbReference>
<dbReference type="KEGG" id="tpar:AV541_01580"/>
<evidence type="ECO:0000256" key="3">
    <source>
        <dbReference type="ARBA" id="ARBA00022989"/>
    </source>
</evidence>
<reference evidence="8 9" key="1">
    <citation type="submission" date="2016-01" db="EMBL/GenBank/DDBJ databases">
        <title>Genome sequence of Thermus parvatiensis, a thermophile isolated from a hot water spring.</title>
        <authorList>
            <person name="Tripathi C."/>
            <person name="Lal R."/>
        </authorList>
    </citation>
    <scope>NUCLEOTIDE SEQUENCE [LARGE SCALE GENOMIC DNA]</scope>
    <source>
        <strain evidence="8 9">RL</strain>
    </source>
</reference>
<gene>
    <name evidence="7" type="primary">mltG</name>
    <name evidence="8" type="ORF">AV541_01580</name>
</gene>
<dbReference type="GO" id="GO:0071555">
    <property type="term" value="P:cell wall organization"/>
    <property type="evidence" value="ECO:0007669"/>
    <property type="project" value="UniProtKB-KW"/>
</dbReference>
<comment type="subcellular location">
    <subcellularLocation>
        <location evidence="7">Cell membrane</location>
        <topology evidence="7">Single-pass membrane protein</topology>
    </subcellularLocation>
</comment>
<organism evidence="8 9">
    <name type="scientific">Thermus parvatiensis</name>
    <dbReference type="NCBI Taxonomy" id="456163"/>
    <lineage>
        <taxon>Bacteria</taxon>
        <taxon>Thermotogati</taxon>
        <taxon>Deinococcota</taxon>
        <taxon>Deinococci</taxon>
        <taxon>Thermales</taxon>
        <taxon>Thermaceae</taxon>
        <taxon>Thermus</taxon>
    </lineage>
</organism>
<evidence type="ECO:0000256" key="6">
    <source>
        <dbReference type="ARBA" id="ARBA00023316"/>
    </source>
</evidence>
<dbReference type="EC" id="4.2.2.29" evidence="7"/>
<dbReference type="RefSeq" id="WP_060384090.1">
    <property type="nucleotide sequence ID" value="NZ_CP014141.1"/>
</dbReference>
<dbReference type="GO" id="GO:0005886">
    <property type="term" value="C:plasma membrane"/>
    <property type="evidence" value="ECO:0007669"/>
    <property type="project" value="UniProtKB-SubCell"/>
</dbReference>
<evidence type="ECO:0000256" key="1">
    <source>
        <dbReference type="ARBA" id="ARBA00022475"/>
    </source>
</evidence>
<keyword evidence="4 7" id="KW-0472">Membrane</keyword>
<protein>
    <recommendedName>
        <fullName evidence="7">Endolytic murein transglycosylase</fullName>
        <ecNumber evidence="7">4.2.2.29</ecNumber>
    </recommendedName>
    <alternativeName>
        <fullName evidence="7">Peptidoglycan lytic transglycosylase</fullName>
    </alternativeName>
    <alternativeName>
        <fullName evidence="7">Peptidoglycan polymerization terminase</fullName>
    </alternativeName>
</protein>
<keyword evidence="5 7" id="KW-0456">Lyase</keyword>
<dbReference type="Proteomes" id="UP000061630">
    <property type="component" value="Chromosome"/>
</dbReference>
<comment type="similarity">
    <text evidence="7">Belongs to the transglycosylase MltG family.</text>
</comment>
<keyword evidence="2 7" id="KW-0812">Transmembrane</keyword>
<evidence type="ECO:0000313" key="9">
    <source>
        <dbReference type="Proteomes" id="UP000061630"/>
    </source>
</evidence>
<comment type="function">
    <text evidence="7">Functions as a peptidoglycan terminase that cleaves nascent peptidoglycan strands endolytically to terminate their elongation.</text>
</comment>